<dbReference type="Proteomes" id="UP000070133">
    <property type="component" value="Unassembled WGS sequence"/>
</dbReference>
<feature type="compositionally biased region" description="Low complexity" evidence="1">
    <location>
        <begin position="1"/>
        <end position="20"/>
    </location>
</feature>
<comment type="caution">
    <text evidence="2">The sequence shown here is derived from an EMBL/GenBank/DDBJ whole genome shotgun (WGS) entry which is preliminary data.</text>
</comment>
<feature type="region of interest" description="Disordered" evidence="1">
    <location>
        <begin position="1"/>
        <end position="97"/>
    </location>
</feature>
<gene>
    <name evidence="2" type="ORF">AC578_1059</name>
</gene>
<evidence type="ECO:0000313" key="2">
    <source>
        <dbReference type="EMBL" id="KXT05819.1"/>
    </source>
</evidence>
<dbReference type="OrthoDB" id="3891008at2759"/>
<reference evidence="2 3" key="1">
    <citation type="submission" date="2015-07" db="EMBL/GenBank/DDBJ databases">
        <title>Comparative genomics of the Sigatoka disease complex on banana suggests a link between parallel evolutionary changes in Pseudocercospora fijiensis and Pseudocercospora eumusae and increased virulence on the banana host.</title>
        <authorList>
            <person name="Chang T.-C."/>
            <person name="Salvucci A."/>
            <person name="Crous P.W."/>
            <person name="Stergiopoulos I."/>
        </authorList>
    </citation>
    <scope>NUCLEOTIDE SEQUENCE [LARGE SCALE GENOMIC DNA]</scope>
    <source>
        <strain evidence="2 3">CBS 114824</strain>
    </source>
</reference>
<evidence type="ECO:0000313" key="3">
    <source>
        <dbReference type="Proteomes" id="UP000070133"/>
    </source>
</evidence>
<dbReference type="EMBL" id="LFZN01000010">
    <property type="protein sequence ID" value="KXT05819.1"/>
    <property type="molecule type" value="Genomic_DNA"/>
</dbReference>
<dbReference type="AlphaFoldDB" id="A0A139HTS3"/>
<feature type="compositionally biased region" description="Polar residues" evidence="1">
    <location>
        <begin position="56"/>
        <end position="65"/>
    </location>
</feature>
<sequence>MQQGSIRSSSTYSDSSQRASCMEHRNVPSLSSKPTTGNRPTSYAPPYLSNVVRKPTPTSIHSQEPSMRRTSHPIHVPGTPARPAPAPTPSVATDAAPQTPNGALLVLAVGRLHPATLTDLEILLSKQNFSSITIAAGQEHASALKQMKMDTYALIGKLRKETGVTTIINDEWRQSDIEEIIKGVTRDGHAIQGVLCAPEFEHSAIESSILNLDDSVLEGSLKRSLRFLHTISRSTVAHLLSRCKPNGASLHGAFHKTPQGPFFLIAGQEASSPAAQIAKSACDNLILQLAEATSTQRLAVGYTDALLIPEPKKEELSVATNGPDLRTQAYNTTAEDSLFAPGESPTKLWGMWALQEELAS</sequence>
<keyword evidence="3" id="KW-1185">Reference proteome</keyword>
<accession>A0A139HTS3</accession>
<proteinExistence type="predicted"/>
<organism evidence="2 3">
    <name type="scientific">Pseudocercospora eumusae</name>
    <dbReference type="NCBI Taxonomy" id="321146"/>
    <lineage>
        <taxon>Eukaryota</taxon>
        <taxon>Fungi</taxon>
        <taxon>Dikarya</taxon>
        <taxon>Ascomycota</taxon>
        <taxon>Pezizomycotina</taxon>
        <taxon>Dothideomycetes</taxon>
        <taxon>Dothideomycetidae</taxon>
        <taxon>Mycosphaerellales</taxon>
        <taxon>Mycosphaerellaceae</taxon>
        <taxon>Pseudocercospora</taxon>
    </lineage>
</organism>
<evidence type="ECO:0000256" key="1">
    <source>
        <dbReference type="SAM" id="MobiDB-lite"/>
    </source>
</evidence>
<feature type="compositionally biased region" description="Polar residues" evidence="1">
    <location>
        <begin position="28"/>
        <end position="41"/>
    </location>
</feature>
<name>A0A139HTS3_9PEZI</name>
<protein>
    <submittedName>
        <fullName evidence="2">Uncharacterized protein</fullName>
    </submittedName>
</protein>